<dbReference type="PROSITE" id="PS00170">
    <property type="entry name" value="CSA_PPIASE_1"/>
    <property type="match status" value="1"/>
</dbReference>
<gene>
    <name evidence="6" type="ORF">CRV04_08945</name>
</gene>
<evidence type="ECO:0000256" key="3">
    <source>
        <dbReference type="ARBA" id="ARBA00023235"/>
    </source>
</evidence>
<dbReference type="AlphaFoldDB" id="A0A4Q0XPK9"/>
<comment type="caution">
    <text evidence="6">The sequence shown here is derived from an EMBL/GenBank/DDBJ whole genome shotgun (WGS) entry which is preliminary data.</text>
</comment>
<dbReference type="SUPFAM" id="SSF50891">
    <property type="entry name" value="Cyclophilin-like"/>
    <property type="match status" value="1"/>
</dbReference>
<dbReference type="Pfam" id="PF00160">
    <property type="entry name" value="Pro_isomerase"/>
    <property type="match status" value="1"/>
</dbReference>
<evidence type="ECO:0000313" key="6">
    <source>
        <dbReference type="EMBL" id="RXJ56167.1"/>
    </source>
</evidence>
<dbReference type="EMBL" id="PDKN01000006">
    <property type="protein sequence ID" value="RXJ56167.1"/>
    <property type="molecule type" value="Genomic_DNA"/>
</dbReference>
<accession>A0A4Q0XPK9</accession>
<dbReference type="InterPro" id="IPR029000">
    <property type="entry name" value="Cyclophilin-like_dom_sf"/>
</dbReference>
<dbReference type="GO" id="GO:0003755">
    <property type="term" value="F:peptidyl-prolyl cis-trans isomerase activity"/>
    <property type="evidence" value="ECO:0007669"/>
    <property type="project" value="UniProtKB-UniRule"/>
</dbReference>
<comment type="catalytic activity">
    <reaction evidence="4">
        <text>[protein]-peptidylproline (omega=180) = [protein]-peptidylproline (omega=0)</text>
        <dbReference type="Rhea" id="RHEA:16237"/>
        <dbReference type="Rhea" id="RHEA-COMP:10747"/>
        <dbReference type="Rhea" id="RHEA-COMP:10748"/>
        <dbReference type="ChEBI" id="CHEBI:83833"/>
        <dbReference type="ChEBI" id="CHEBI:83834"/>
        <dbReference type="EC" id="5.2.1.8"/>
    </reaction>
</comment>
<comment type="function">
    <text evidence="4">PPIases accelerate the folding of proteins. It catalyzes the cis-trans isomerization of proline imidic peptide bonds in oligopeptides.</text>
</comment>
<dbReference type="EC" id="5.2.1.8" evidence="4"/>
<dbReference type="RefSeq" id="WP_128996509.1">
    <property type="nucleotide sequence ID" value="NZ_PDKN01000006.1"/>
</dbReference>
<dbReference type="PANTHER" id="PTHR45625:SF4">
    <property type="entry name" value="PEPTIDYLPROLYL ISOMERASE DOMAIN AND WD REPEAT-CONTAINING PROTEIN 1"/>
    <property type="match status" value="1"/>
</dbReference>
<protein>
    <recommendedName>
        <fullName evidence="4">Peptidyl-prolyl cis-trans isomerase</fullName>
        <shortName evidence="4">PPIase</shortName>
        <ecNumber evidence="4">5.2.1.8</ecNumber>
    </recommendedName>
</protein>
<name>A0A4Q0XPK9_9BACT</name>
<dbReference type="PROSITE" id="PS50072">
    <property type="entry name" value="CSA_PPIASE_2"/>
    <property type="match status" value="1"/>
</dbReference>
<keyword evidence="2 4" id="KW-0697">Rotamase</keyword>
<dbReference type="InterPro" id="IPR020892">
    <property type="entry name" value="Cyclophilin-type_PPIase_CS"/>
</dbReference>
<reference evidence="6 7" key="1">
    <citation type="submission" date="2017-10" db="EMBL/GenBank/DDBJ databases">
        <title>Genomics of the genus Arcobacter.</title>
        <authorList>
            <person name="Perez-Cataluna A."/>
            <person name="Figueras M.J."/>
        </authorList>
    </citation>
    <scope>NUCLEOTIDE SEQUENCE [LARGE SCALE GENOMIC DNA]</scope>
    <source>
        <strain evidence="6 7">CECT 8987</strain>
    </source>
</reference>
<dbReference type="Gene3D" id="2.40.100.10">
    <property type="entry name" value="Cyclophilin-like"/>
    <property type="match status" value="1"/>
</dbReference>
<dbReference type="OrthoDB" id="9807797at2"/>
<dbReference type="CDD" id="cd00317">
    <property type="entry name" value="cyclophilin"/>
    <property type="match status" value="1"/>
</dbReference>
<dbReference type="Proteomes" id="UP000290657">
    <property type="component" value="Unassembled WGS sequence"/>
</dbReference>
<evidence type="ECO:0000256" key="4">
    <source>
        <dbReference type="RuleBase" id="RU363019"/>
    </source>
</evidence>
<dbReference type="GO" id="GO:0006457">
    <property type="term" value="P:protein folding"/>
    <property type="evidence" value="ECO:0007669"/>
    <property type="project" value="InterPro"/>
</dbReference>
<dbReference type="PRINTS" id="PR00153">
    <property type="entry name" value="CSAPPISMRASE"/>
</dbReference>
<dbReference type="PANTHER" id="PTHR45625">
    <property type="entry name" value="PEPTIDYL-PROLYL CIS-TRANS ISOMERASE-RELATED"/>
    <property type="match status" value="1"/>
</dbReference>
<keyword evidence="3 4" id="KW-0413">Isomerase</keyword>
<evidence type="ECO:0000256" key="2">
    <source>
        <dbReference type="ARBA" id="ARBA00023110"/>
    </source>
</evidence>
<organism evidence="6 7">
    <name type="scientific">Candidatus Marinarcus aquaticus</name>
    <dbReference type="NCBI Taxonomy" id="2044504"/>
    <lineage>
        <taxon>Bacteria</taxon>
        <taxon>Pseudomonadati</taxon>
        <taxon>Campylobacterota</taxon>
        <taxon>Epsilonproteobacteria</taxon>
        <taxon>Campylobacterales</taxon>
        <taxon>Arcobacteraceae</taxon>
        <taxon>Candidatus Marinarcus</taxon>
    </lineage>
</organism>
<evidence type="ECO:0000313" key="7">
    <source>
        <dbReference type="Proteomes" id="UP000290657"/>
    </source>
</evidence>
<proteinExistence type="inferred from homology"/>
<evidence type="ECO:0000256" key="1">
    <source>
        <dbReference type="ARBA" id="ARBA00007365"/>
    </source>
</evidence>
<sequence length="171" mass="18718">MFGFKKELKEYNLPSEELNRFQYAKITTENGTIWIKLFPESTPIAVSNFATLAKDGFYDGLKFHRVIAGFMAQGGCPDGTGMGGPGWSIACETNADKQVHNRGSLSMAHAGPNTGGSQFFICFVPTPHLDGHHTVFGGIEEDDKESFIALDAIAQNDKIVSIEILETRDDN</sequence>
<dbReference type="InterPro" id="IPR044666">
    <property type="entry name" value="Cyclophilin_A-like"/>
</dbReference>
<dbReference type="InterPro" id="IPR002130">
    <property type="entry name" value="Cyclophilin-type_PPIase_dom"/>
</dbReference>
<comment type="similarity">
    <text evidence="1 4">Belongs to the cyclophilin-type PPIase family.</text>
</comment>
<evidence type="ECO:0000259" key="5">
    <source>
        <dbReference type="PROSITE" id="PS50072"/>
    </source>
</evidence>
<keyword evidence="7" id="KW-1185">Reference proteome</keyword>
<feature type="domain" description="PPIase cyclophilin-type" evidence="5">
    <location>
        <begin position="20"/>
        <end position="171"/>
    </location>
</feature>